<feature type="domain" description="VOC" evidence="3">
    <location>
        <begin position="32"/>
        <end position="155"/>
    </location>
</feature>
<keyword evidence="2" id="KW-0732">Signal</keyword>
<feature type="chain" id="PRO_5030926996" evidence="2">
    <location>
        <begin position="25"/>
        <end position="164"/>
    </location>
</feature>
<dbReference type="Proteomes" id="UP000520156">
    <property type="component" value="Unassembled WGS sequence"/>
</dbReference>
<dbReference type="CDD" id="cd06587">
    <property type="entry name" value="VOC"/>
    <property type="match status" value="1"/>
</dbReference>
<name>A0A7X1F4Z7_9SPHN</name>
<dbReference type="Pfam" id="PF00903">
    <property type="entry name" value="Glyoxalase"/>
    <property type="match status" value="1"/>
</dbReference>
<dbReference type="SUPFAM" id="SSF54593">
    <property type="entry name" value="Glyoxalase/Bleomycin resistance protein/Dihydroxybiphenyl dioxygenase"/>
    <property type="match status" value="1"/>
</dbReference>
<keyword evidence="1" id="KW-0479">Metal-binding</keyword>
<evidence type="ECO:0000256" key="1">
    <source>
        <dbReference type="ARBA" id="ARBA00022723"/>
    </source>
</evidence>
<evidence type="ECO:0000313" key="5">
    <source>
        <dbReference type="Proteomes" id="UP000520156"/>
    </source>
</evidence>
<dbReference type="Gene3D" id="3.10.180.10">
    <property type="entry name" value="2,3-Dihydroxybiphenyl 1,2-Dioxygenase, domain 1"/>
    <property type="match status" value="1"/>
</dbReference>
<dbReference type="PANTHER" id="PTHR43048:SF3">
    <property type="entry name" value="METHYLMALONYL-COA EPIMERASE, MITOCHONDRIAL"/>
    <property type="match status" value="1"/>
</dbReference>
<comment type="caution">
    <text evidence="4">The sequence shown here is derived from an EMBL/GenBank/DDBJ whole genome shotgun (WGS) entry which is preliminary data.</text>
</comment>
<proteinExistence type="predicted"/>
<dbReference type="InterPro" id="IPR004360">
    <property type="entry name" value="Glyas_Fos-R_dOase_dom"/>
</dbReference>
<dbReference type="PROSITE" id="PS51819">
    <property type="entry name" value="VOC"/>
    <property type="match status" value="1"/>
</dbReference>
<evidence type="ECO:0000259" key="3">
    <source>
        <dbReference type="PROSITE" id="PS51819"/>
    </source>
</evidence>
<dbReference type="AlphaFoldDB" id="A0A7X1F4Z7"/>
<dbReference type="EMBL" id="JACLAU010000001">
    <property type="protein sequence ID" value="MBC2650486.1"/>
    <property type="molecule type" value="Genomic_DNA"/>
</dbReference>
<accession>A0A7X1F4Z7</accession>
<keyword evidence="5" id="KW-1185">Reference proteome</keyword>
<evidence type="ECO:0000256" key="2">
    <source>
        <dbReference type="SAM" id="SignalP"/>
    </source>
</evidence>
<protein>
    <submittedName>
        <fullName evidence="4">VOC family protein</fullName>
    </submittedName>
</protein>
<dbReference type="PANTHER" id="PTHR43048">
    <property type="entry name" value="METHYLMALONYL-COA EPIMERASE"/>
    <property type="match status" value="1"/>
</dbReference>
<organism evidence="4 5">
    <name type="scientific">Novosphingobium aerophilum</name>
    <dbReference type="NCBI Taxonomy" id="2839843"/>
    <lineage>
        <taxon>Bacteria</taxon>
        <taxon>Pseudomonadati</taxon>
        <taxon>Pseudomonadota</taxon>
        <taxon>Alphaproteobacteria</taxon>
        <taxon>Sphingomonadales</taxon>
        <taxon>Sphingomonadaceae</taxon>
        <taxon>Novosphingobium</taxon>
    </lineage>
</organism>
<dbReference type="GO" id="GO:0046491">
    <property type="term" value="P:L-methylmalonyl-CoA metabolic process"/>
    <property type="evidence" value="ECO:0007669"/>
    <property type="project" value="TreeGrafter"/>
</dbReference>
<dbReference type="InterPro" id="IPR029068">
    <property type="entry name" value="Glyas_Bleomycin-R_OHBP_Dase"/>
</dbReference>
<dbReference type="InterPro" id="IPR037523">
    <property type="entry name" value="VOC_core"/>
</dbReference>
<feature type="signal peptide" evidence="2">
    <location>
        <begin position="1"/>
        <end position="24"/>
    </location>
</feature>
<sequence>MTGRHAALSLAGLAAVSLSAPVRAEPPIAPPALVGVVFSVADPERELAFYRDVFGLTLATTVAHGTSREYILRFAGSGAPSTLILQHETDPAARRAPTPGGGFNRLVLRVTDLAAVIAQLDRRKLTHTMPSGDPKGYRVLHTADPEGFALEIIQAAPQAPPPRP</sequence>
<dbReference type="GO" id="GO:0046872">
    <property type="term" value="F:metal ion binding"/>
    <property type="evidence" value="ECO:0007669"/>
    <property type="project" value="UniProtKB-KW"/>
</dbReference>
<evidence type="ECO:0000313" key="4">
    <source>
        <dbReference type="EMBL" id="MBC2650486.1"/>
    </source>
</evidence>
<reference evidence="4 5" key="1">
    <citation type="submission" date="2020-08" db="EMBL/GenBank/DDBJ databases">
        <title>The genome sequence of Novosphingobium flavum 4Y4.</title>
        <authorList>
            <person name="Liu Y."/>
        </authorList>
    </citation>
    <scope>NUCLEOTIDE SEQUENCE [LARGE SCALE GENOMIC DNA]</scope>
    <source>
        <strain evidence="4 5">4Y4</strain>
    </source>
</reference>
<dbReference type="InterPro" id="IPR051785">
    <property type="entry name" value="MMCE/EMCE_epimerase"/>
</dbReference>
<gene>
    <name evidence="4" type="ORF">H7F49_02060</name>
</gene>
<dbReference type="RefSeq" id="WP_185681876.1">
    <property type="nucleotide sequence ID" value="NZ_JACLAU010000001.1"/>
</dbReference>
<dbReference type="GO" id="GO:0004493">
    <property type="term" value="F:methylmalonyl-CoA epimerase activity"/>
    <property type="evidence" value="ECO:0007669"/>
    <property type="project" value="TreeGrafter"/>
</dbReference>